<keyword evidence="4 6" id="KW-1133">Transmembrane helix</keyword>
<protein>
    <submittedName>
        <fullName evidence="8">Putative flippase GtrA</fullName>
    </submittedName>
</protein>
<dbReference type="GO" id="GO:0005886">
    <property type="term" value="C:plasma membrane"/>
    <property type="evidence" value="ECO:0007669"/>
    <property type="project" value="TreeGrafter"/>
</dbReference>
<evidence type="ECO:0000256" key="5">
    <source>
        <dbReference type="ARBA" id="ARBA00023136"/>
    </source>
</evidence>
<organism evidence="8 9">
    <name type="scientific">Azoarcus indigens</name>
    <dbReference type="NCBI Taxonomy" id="29545"/>
    <lineage>
        <taxon>Bacteria</taxon>
        <taxon>Pseudomonadati</taxon>
        <taxon>Pseudomonadota</taxon>
        <taxon>Betaproteobacteria</taxon>
        <taxon>Rhodocyclales</taxon>
        <taxon>Zoogloeaceae</taxon>
        <taxon>Azoarcus</taxon>
    </lineage>
</organism>
<evidence type="ECO:0000256" key="3">
    <source>
        <dbReference type="ARBA" id="ARBA00022692"/>
    </source>
</evidence>
<dbReference type="AlphaFoldDB" id="A0A4R6E7D2"/>
<dbReference type="PANTHER" id="PTHR38459:SF1">
    <property type="entry name" value="PROPHAGE BACTOPRENOL-LINKED GLUCOSE TRANSLOCASE HOMOLOG"/>
    <property type="match status" value="1"/>
</dbReference>
<name>A0A4R6E7D2_9RHOO</name>
<dbReference type="Proteomes" id="UP000295129">
    <property type="component" value="Unassembled WGS sequence"/>
</dbReference>
<comment type="subcellular location">
    <subcellularLocation>
        <location evidence="1">Membrane</location>
        <topology evidence="1">Multi-pass membrane protein</topology>
    </subcellularLocation>
</comment>
<evidence type="ECO:0000256" key="2">
    <source>
        <dbReference type="ARBA" id="ARBA00009399"/>
    </source>
</evidence>
<feature type="domain" description="GtrA/DPMS transmembrane" evidence="7">
    <location>
        <begin position="8"/>
        <end position="120"/>
    </location>
</feature>
<feature type="transmembrane region" description="Helical" evidence="6">
    <location>
        <begin position="71"/>
        <end position="93"/>
    </location>
</feature>
<sequence length="135" mass="14628">MLRRQLFRFLVVGGGATVLHYAIYLVLLLLGVTPVAASSTGFIISAGFNYHLNRRYTFASRRRHAEALPRFVATAAVGLALNAAILAGLTQLGLHPVPAQFGATLGTLVWNFLLNRLWTFRASSASSSSKEKALQ</sequence>
<feature type="transmembrane region" description="Helical" evidence="6">
    <location>
        <begin position="32"/>
        <end position="50"/>
    </location>
</feature>
<dbReference type="OrthoDB" id="5296904at2"/>
<feature type="transmembrane region" description="Helical" evidence="6">
    <location>
        <begin position="7"/>
        <end position="26"/>
    </location>
</feature>
<evidence type="ECO:0000256" key="1">
    <source>
        <dbReference type="ARBA" id="ARBA00004141"/>
    </source>
</evidence>
<comment type="caution">
    <text evidence="8">The sequence shown here is derived from an EMBL/GenBank/DDBJ whole genome shotgun (WGS) entry which is preliminary data.</text>
</comment>
<reference evidence="8 9" key="1">
    <citation type="submission" date="2019-03" db="EMBL/GenBank/DDBJ databases">
        <title>Genomic Encyclopedia of Type Strains, Phase IV (KMG-IV): sequencing the most valuable type-strain genomes for metagenomic binning, comparative biology and taxonomic classification.</title>
        <authorList>
            <person name="Goeker M."/>
        </authorList>
    </citation>
    <scope>NUCLEOTIDE SEQUENCE [LARGE SCALE GENOMIC DNA]</scope>
    <source>
        <strain evidence="8 9">DSM 12121</strain>
    </source>
</reference>
<accession>A0A4R6E7D2</accession>
<dbReference type="EMBL" id="SNVV01000004">
    <property type="protein sequence ID" value="TDN53831.1"/>
    <property type="molecule type" value="Genomic_DNA"/>
</dbReference>
<evidence type="ECO:0000259" key="7">
    <source>
        <dbReference type="Pfam" id="PF04138"/>
    </source>
</evidence>
<evidence type="ECO:0000256" key="6">
    <source>
        <dbReference type="SAM" id="Phobius"/>
    </source>
</evidence>
<dbReference type="GO" id="GO:0000271">
    <property type="term" value="P:polysaccharide biosynthetic process"/>
    <property type="evidence" value="ECO:0007669"/>
    <property type="project" value="InterPro"/>
</dbReference>
<keyword evidence="9" id="KW-1185">Reference proteome</keyword>
<dbReference type="PANTHER" id="PTHR38459">
    <property type="entry name" value="PROPHAGE BACTOPRENOL-LINKED GLUCOSE TRANSLOCASE HOMOLOG"/>
    <property type="match status" value="1"/>
</dbReference>
<dbReference type="InterPro" id="IPR051401">
    <property type="entry name" value="GtrA_CellWall_Glycosyl"/>
</dbReference>
<evidence type="ECO:0000313" key="9">
    <source>
        <dbReference type="Proteomes" id="UP000295129"/>
    </source>
</evidence>
<gene>
    <name evidence="8" type="ORF">C7389_104185</name>
</gene>
<keyword evidence="3 6" id="KW-0812">Transmembrane</keyword>
<comment type="similarity">
    <text evidence="2">Belongs to the GtrA family.</text>
</comment>
<dbReference type="Pfam" id="PF04138">
    <property type="entry name" value="GtrA_DPMS_TM"/>
    <property type="match status" value="1"/>
</dbReference>
<dbReference type="RefSeq" id="WP_133589668.1">
    <property type="nucleotide sequence ID" value="NZ_SNVV01000004.1"/>
</dbReference>
<evidence type="ECO:0000256" key="4">
    <source>
        <dbReference type="ARBA" id="ARBA00022989"/>
    </source>
</evidence>
<evidence type="ECO:0000313" key="8">
    <source>
        <dbReference type="EMBL" id="TDN53831.1"/>
    </source>
</evidence>
<dbReference type="InterPro" id="IPR007267">
    <property type="entry name" value="GtrA_DPMS_TM"/>
</dbReference>
<keyword evidence="5 6" id="KW-0472">Membrane</keyword>
<proteinExistence type="inferred from homology"/>
<feature type="transmembrane region" description="Helical" evidence="6">
    <location>
        <begin position="99"/>
        <end position="118"/>
    </location>
</feature>